<sequence length="398" mass="40121">MFTRVVAGEARPAGWDAETIYNWFHKHRGPQPTYSAAEAVLKQIIDKHDKVNEILKKGIEESRAVWTGQAADAARGGISPMVAWADQVKQVADNAQGQITAMRDGYLRAKNEVEPPRPTPDPKNVSFGFMGSGAADFVKEMQRWQANQVHNIRVVEGYGSNTNTAVQTLPQFGAPDGVDGAVKPAEQPPRDPGGPPIGQPRDPRGGGGRGGGVVGHGGSEQGSEQGSAHGGEQGGEQGGRSESAAFEPPRPGQSGQGGPLPWQPEPGAQGGTGQGGFTGAVGGPGFGGAGVGGGAGGGAGGRAGGLGGRSGTGGAPGSGAGQGGRGGVGESSRGVTGAASVARAPGKPGMPMAGPMAGGQANKTEDDEHQRPSWLVEVDDVFTNDMQKVAPPVIGEEC</sequence>
<feature type="compositionally biased region" description="Low complexity" evidence="1">
    <location>
        <begin position="344"/>
        <end position="359"/>
    </location>
</feature>
<evidence type="ECO:0000313" key="3">
    <source>
        <dbReference type="Proteomes" id="UP001589693"/>
    </source>
</evidence>
<dbReference type="InterPro" id="IPR038332">
    <property type="entry name" value="PPE_sf"/>
</dbReference>
<accession>A0ABV5ZRD0</accession>
<dbReference type="RefSeq" id="WP_377850581.1">
    <property type="nucleotide sequence ID" value="NZ_JBHLZU010000005.1"/>
</dbReference>
<feature type="compositionally biased region" description="Gly residues" evidence="1">
    <location>
        <begin position="268"/>
        <end position="329"/>
    </location>
</feature>
<name>A0ABV5ZRD0_9PSEU</name>
<dbReference type="SUPFAM" id="SSF140459">
    <property type="entry name" value="PE/PPE dimer-like"/>
    <property type="match status" value="1"/>
</dbReference>
<dbReference type="Gene3D" id="1.20.1260.20">
    <property type="entry name" value="PPE superfamily"/>
    <property type="match status" value="1"/>
</dbReference>
<feature type="compositionally biased region" description="Gly residues" evidence="1">
    <location>
        <begin position="205"/>
        <end position="220"/>
    </location>
</feature>
<dbReference type="Proteomes" id="UP001589693">
    <property type="component" value="Unassembled WGS sequence"/>
</dbReference>
<feature type="compositionally biased region" description="Gly residues" evidence="1">
    <location>
        <begin position="228"/>
        <end position="238"/>
    </location>
</feature>
<evidence type="ECO:0008006" key="4">
    <source>
        <dbReference type="Google" id="ProtNLM"/>
    </source>
</evidence>
<comment type="caution">
    <text evidence="2">The sequence shown here is derived from an EMBL/GenBank/DDBJ whole genome shotgun (WGS) entry which is preliminary data.</text>
</comment>
<keyword evidence="3" id="KW-1185">Reference proteome</keyword>
<gene>
    <name evidence="2" type="ORF">ACFFQA_05770</name>
</gene>
<proteinExistence type="predicted"/>
<evidence type="ECO:0000313" key="2">
    <source>
        <dbReference type="EMBL" id="MFB9903441.1"/>
    </source>
</evidence>
<reference evidence="2 3" key="1">
    <citation type="submission" date="2024-09" db="EMBL/GenBank/DDBJ databases">
        <authorList>
            <person name="Sun Q."/>
            <person name="Mori K."/>
        </authorList>
    </citation>
    <scope>NUCLEOTIDE SEQUENCE [LARGE SCALE GENOMIC DNA]</scope>
    <source>
        <strain evidence="2 3">TBRC 7907</strain>
    </source>
</reference>
<evidence type="ECO:0000256" key="1">
    <source>
        <dbReference type="SAM" id="MobiDB-lite"/>
    </source>
</evidence>
<dbReference type="EMBL" id="JBHLZU010000005">
    <property type="protein sequence ID" value="MFB9903441.1"/>
    <property type="molecule type" value="Genomic_DNA"/>
</dbReference>
<feature type="region of interest" description="Disordered" evidence="1">
    <location>
        <begin position="166"/>
        <end position="371"/>
    </location>
</feature>
<organism evidence="2 3">
    <name type="scientific">Allokutzneria oryzae</name>
    <dbReference type="NCBI Taxonomy" id="1378989"/>
    <lineage>
        <taxon>Bacteria</taxon>
        <taxon>Bacillati</taxon>
        <taxon>Actinomycetota</taxon>
        <taxon>Actinomycetes</taxon>
        <taxon>Pseudonocardiales</taxon>
        <taxon>Pseudonocardiaceae</taxon>
        <taxon>Allokutzneria</taxon>
    </lineage>
</organism>
<protein>
    <recommendedName>
        <fullName evidence="4">PPE domain-containing protein</fullName>
    </recommendedName>
</protein>
<feature type="compositionally biased region" description="Pro residues" evidence="1">
    <location>
        <begin position="186"/>
        <end position="198"/>
    </location>
</feature>